<evidence type="ECO:0000256" key="6">
    <source>
        <dbReference type="ARBA" id="ARBA00022737"/>
    </source>
</evidence>
<dbReference type="OMA" id="LCHTIIF"/>
<evidence type="ECO:0000256" key="2">
    <source>
        <dbReference type="ARBA" id="ARBA00022614"/>
    </source>
</evidence>
<dbReference type="CDD" id="cd14066">
    <property type="entry name" value="STKc_IRAK"/>
    <property type="match status" value="1"/>
</dbReference>
<comment type="subcellular location">
    <subcellularLocation>
        <location evidence="1">Membrane</location>
        <topology evidence="1">Single-pass membrane protein</topology>
    </subcellularLocation>
</comment>
<feature type="signal peptide" evidence="16">
    <location>
        <begin position="1"/>
        <end position="32"/>
    </location>
</feature>
<evidence type="ECO:0000256" key="5">
    <source>
        <dbReference type="ARBA" id="ARBA00022729"/>
    </source>
</evidence>
<dbReference type="PROSITE" id="PS00108">
    <property type="entry name" value="PROTEIN_KINASE_ST"/>
    <property type="match status" value="1"/>
</dbReference>
<dbReference type="FunFam" id="3.80.10.10:FF:000041">
    <property type="entry name" value="LRR receptor-like serine/threonine-protein kinase ERECTA"/>
    <property type="match status" value="3"/>
</dbReference>
<keyword evidence="11" id="KW-0472">Membrane</keyword>
<dbReference type="Pfam" id="PF11721">
    <property type="entry name" value="Malectin"/>
    <property type="match status" value="1"/>
</dbReference>
<dbReference type="InterPro" id="IPR000719">
    <property type="entry name" value="Prot_kinase_dom"/>
</dbReference>
<dbReference type="InterPro" id="IPR017441">
    <property type="entry name" value="Protein_kinase_ATP_BS"/>
</dbReference>
<keyword evidence="8" id="KW-0418">Kinase</keyword>
<dbReference type="InterPro" id="IPR055414">
    <property type="entry name" value="LRR_R13L4/SHOC2-like"/>
</dbReference>
<keyword evidence="12" id="KW-0675">Receptor</keyword>
<dbReference type="InterPro" id="IPR021720">
    <property type="entry name" value="Malectin_dom"/>
</dbReference>
<dbReference type="Pfam" id="PF23598">
    <property type="entry name" value="LRR_14"/>
    <property type="match status" value="1"/>
</dbReference>
<evidence type="ECO:0000256" key="8">
    <source>
        <dbReference type="ARBA" id="ARBA00022777"/>
    </source>
</evidence>
<dbReference type="Proteomes" id="UP000001514">
    <property type="component" value="Unassembled WGS sequence"/>
</dbReference>
<dbReference type="Pfam" id="PF00069">
    <property type="entry name" value="Pkinase"/>
    <property type="match status" value="1"/>
</dbReference>
<dbReference type="Gene3D" id="3.80.10.10">
    <property type="entry name" value="Ribonuclease Inhibitor"/>
    <property type="match status" value="3"/>
</dbReference>
<evidence type="ECO:0000313" key="18">
    <source>
        <dbReference type="EMBL" id="EFJ33651.1"/>
    </source>
</evidence>
<evidence type="ECO:0000256" key="4">
    <source>
        <dbReference type="ARBA" id="ARBA00022692"/>
    </source>
</evidence>
<accession>D8R222</accession>
<dbReference type="SMART" id="SM00220">
    <property type="entry name" value="S_TKc"/>
    <property type="match status" value="1"/>
</dbReference>
<dbReference type="PANTHER" id="PTHR27000:SF642">
    <property type="entry name" value="INACTIVE LEUCINE-RICH REPEAT RECEPTOR KINASE XIAO-RELATED"/>
    <property type="match status" value="1"/>
</dbReference>
<dbReference type="Gramene" id="EFJ33651">
    <property type="protein sequence ID" value="EFJ33651"/>
    <property type="gene ID" value="SELMODRAFT_83115"/>
</dbReference>
<dbReference type="KEGG" id="smo:SELMODRAFT_83115"/>
<keyword evidence="6" id="KW-0677">Repeat</keyword>
<name>D8R222_SELML</name>
<keyword evidence="9 14" id="KW-0067">ATP-binding</keyword>
<dbReference type="FunFam" id="1.10.510.10:FF:000384">
    <property type="entry name" value="G-type lectin S-receptor-like serine/threonine-protein kinase"/>
    <property type="match status" value="1"/>
</dbReference>
<keyword evidence="3" id="KW-0808">Transferase</keyword>
<keyword evidence="10" id="KW-1133">Transmembrane helix</keyword>
<dbReference type="InterPro" id="IPR011009">
    <property type="entry name" value="Kinase-like_dom_sf"/>
</dbReference>
<dbReference type="GO" id="GO:0005524">
    <property type="term" value="F:ATP binding"/>
    <property type="evidence" value="ECO:0007669"/>
    <property type="project" value="UniProtKB-UniRule"/>
</dbReference>
<evidence type="ECO:0000256" key="14">
    <source>
        <dbReference type="PROSITE-ProRule" id="PRU10141"/>
    </source>
</evidence>
<dbReference type="Pfam" id="PF00560">
    <property type="entry name" value="LRR_1"/>
    <property type="match status" value="3"/>
</dbReference>
<feature type="compositionally biased region" description="Basic and acidic residues" evidence="15">
    <location>
        <begin position="978"/>
        <end position="992"/>
    </location>
</feature>
<keyword evidence="13" id="KW-0325">Glycoprotein</keyword>
<dbReference type="InterPro" id="IPR032675">
    <property type="entry name" value="LRR_dom_sf"/>
</dbReference>
<dbReference type="HOGENOM" id="CLU_000288_114_3_1"/>
<dbReference type="EMBL" id="GL377570">
    <property type="protein sequence ID" value="EFJ33651.1"/>
    <property type="molecule type" value="Genomic_DNA"/>
</dbReference>
<dbReference type="PROSITE" id="PS50011">
    <property type="entry name" value="PROTEIN_KINASE_DOM"/>
    <property type="match status" value="1"/>
</dbReference>
<proteinExistence type="predicted"/>
<dbReference type="InterPro" id="IPR001611">
    <property type="entry name" value="Leu-rich_rpt"/>
</dbReference>
<dbReference type="InParanoid" id="D8R222"/>
<evidence type="ECO:0000256" key="15">
    <source>
        <dbReference type="SAM" id="MobiDB-lite"/>
    </source>
</evidence>
<dbReference type="SUPFAM" id="SSF56112">
    <property type="entry name" value="Protein kinase-like (PK-like)"/>
    <property type="match status" value="1"/>
</dbReference>
<evidence type="ECO:0000256" key="7">
    <source>
        <dbReference type="ARBA" id="ARBA00022741"/>
    </source>
</evidence>
<keyword evidence="4" id="KW-0812">Transmembrane</keyword>
<evidence type="ECO:0000256" key="12">
    <source>
        <dbReference type="ARBA" id="ARBA00023170"/>
    </source>
</evidence>
<keyword evidence="7 14" id="KW-0547">Nucleotide-binding</keyword>
<dbReference type="GO" id="GO:0045088">
    <property type="term" value="P:regulation of innate immune response"/>
    <property type="evidence" value="ECO:0000318"/>
    <property type="project" value="GO_Central"/>
</dbReference>
<evidence type="ECO:0000256" key="1">
    <source>
        <dbReference type="ARBA" id="ARBA00004167"/>
    </source>
</evidence>
<dbReference type="InterPro" id="IPR008271">
    <property type="entry name" value="Ser/Thr_kinase_AS"/>
</dbReference>
<feature type="binding site" evidence="14">
    <location>
        <position position="676"/>
    </location>
    <ligand>
        <name>ATP</name>
        <dbReference type="ChEBI" id="CHEBI:30616"/>
    </ligand>
</feature>
<dbReference type="AlphaFoldDB" id="D8R222"/>
<dbReference type="PROSITE" id="PS00107">
    <property type="entry name" value="PROTEIN_KINASE_ATP"/>
    <property type="match status" value="1"/>
</dbReference>
<dbReference type="Gene3D" id="3.30.200.20">
    <property type="entry name" value="Phosphorylase Kinase, domain 1"/>
    <property type="match status" value="1"/>
</dbReference>
<keyword evidence="19" id="KW-1185">Reference proteome</keyword>
<dbReference type="Gene3D" id="2.60.120.430">
    <property type="entry name" value="Galactose-binding lectin"/>
    <property type="match status" value="1"/>
</dbReference>
<organism evidence="19">
    <name type="scientific">Selaginella moellendorffii</name>
    <name type="common">Spikemoss</name>
    <dbReference type="NCBI Taxonomy" id="88036"/>
    <lineage>
        <taxon>Eukaryota</taxon>
        <taxon>Viridiplantae</taxon>
        <taxon>Streptophyta</taxon>
        <taxon>Embryophyta</taxon>
        <taxon>Tracheophyta</taxon>
        <taxon>Lycopodiopsida</taxon>
        <taxon>Selaginellales</taxon>
        <taxon>Selaginellaceae</taxon>
        <taxon>Selaginella</taxon>
    </lineage>
</organism>
<dbReference type="SMART" id="SM00369">
    <property type="entry name" value="LRR_TYP"/>
    <property type="match status" value="5"/>
</dbReference>
<evidence type="ECO:0000256" key="11">
    <source>
        <dbReference type="ARBA" id="ARBA00023136"/>
    </source>
</evidence>
<gene>
    <name evidence="18" type="ORF">SELMODRAFT_83115</name>
</gene>
<evidence type="ECO:0000256" key="10">
    <source>
        <dbReference type="ARBA" id="ARBA00022989"/>
    </source>
</evidence>
<evidence type="ECO:0000256" key="9">
    <source>
        <dbReference type="ARBA" id="ARBA00022840"/>
    </source>
</evidence>
<reference evidence="18 19" key="1">
    <citation type="journal article" date="2011" name="Science">
        <title>The Selaginella genome identifies genetic changes associated with the evolution of vascular plants.</title>
        <authorList>
            <person name="Banks J.A."/>
            <person name="Nishiyama T."/>
            <person name="Hasebe M."/>
            <person name="Bowman J.L."/>
            <person name="Gribskov M."/>
            <person name="dePamphilis C."/>
            <person name="Albert V.A."/>
            <person name="Aono N."/>
            <person name="Aoyama T."/>
            <person name="Ambrose B.A."/>
            <person name="Ashton N.W."/>
            <person name="Axtell M.J."/>
            <person name="Barker E."/>
            <person name="Barker M.S."/>
            <person name="Bennetzen J.L."/>
            <person name="Bonawitz N.D."/>
            <person name="Chapple C."/>
            <person name="Cheng C."/>
            <person name="Correa L.G."/>
            <person name="Dacre M."/>
            <person name="DeBarry J."/>
            <person name="Dreyer I."/>
            <person name="Elias M."/>
            <person name="Engstrom E.M."/>
            <person name="Estelle M."/>
            <person name="Feng L."/>
            <person name="Finet C."/>
            <person name="Floyd S.K."/>
            <person name="Frommer W.B."/>
            <person name="Fujita T."/>
            <person name="Gramzow L."/>
            <person name="Gutensohn M."/>
            <person name="Harholt J."/>
            <person name="Hattori M."/>
            <person name="Heyl A."/>
            <person name="Hirai T."/>
            <person name="Hiwatashi Y."/>
            <person name="Ishikawa M."/>
            <person name="Iwata M."/>
            <person name="Karol K.G."/>
            <person name="Koehler B."/>
            <person name="Kolukisaoglu U."/>
            <person name="Kubo M."/>
            <person name="Kurata T."/>
            <person name="Lalonde S."/>
            <person name="Li K."/>
            <person name="Li Y."/>
            <person name="Litt A."/>
            <person name="Lyons E."/>
            <person name="Manning G."/>
            <person name="Maruyama T."/>
            <person name="Michael T.P."/>
            <person name="Mikami K."/>
            <person name="Miyazaki S."/>
            <person name="Morinaga S."/>
            <person name="Murata T."/>
            <person name="Mueller-Roeber B."/>
            <person name="Nelson D.R."/>
            <person name="Obara M."/>
            <person name="Oguri Y."/>
            <person name="Olmstead R.G."/>
            <person name="Onodera N."/>
            <person name="Petersen B.L."/>
            <person name="Pils B."/>
            <person name="Prigge M."/>
            <person name="Rensing S.A."/>
            <person name="Riano-Pachon D.M."/>
            <person name="Roberts A.W."/>
            <person name="Sato Y."/>
            <person name="Scheller H.V."/>
            <person name="Schulz B."/>
            <person name="Schulz C."/>
            <person name="Shakirov E.V."/>
            <person name="Shibagaki N."/>
            <person name="Shinohara N."/>
            <person name="Shippen D.E."/>
            <person name="Soerensen I."/>
            <person name="Sotooka R."/>
            <person name="Sugimoto N."/>
            <person name="Sugita M."/>
            <person name="Sumikawa N."/>
            <person name="Tanurdzic M."/>
            <person name="Theissen G."/>
            <person name="Ulvskov P."/>
            <person name="Wakazuki S."/>
            <person name="Weng J.K."/>
            <person name="Willats W.W."/>
            <person name="Wipf D."/>
            <person name="Wolf P.G."/>
            <person name="Yang L."/>
            <person name="Zimmer A.D."/>
            <person name="Zhu Q."/>
            <person name="Mitros T."/>
            <person name="Hellsten U."/>
            <person name="Loque D."/>
            <person name="Otillar R."/>
            <person name="Salamov A."/>
            <person name="Schmutz J."/>
            <person name="Shapiro H."/>
            <person name="Lindquist E."/>
            <person name="Lucas S."/>
            <person name="Rokhsar D."/>
            <person name="Grigoriev I.V."/>
        </authorList>
    </citation>
    <scope>NUCLEOTIDE SEQUENCE [LARGE SCALE GENOMIC DNA]</scope>
</reference>
<keyword evidence="2" id="KW-0433">Leucine-rich repeat</keyword>
<dbReference type="Gene3D" id="1.10.510.10">
    <property type="entry name" value="Transferase(Phosphotransferase) domain 1"/>
    <property type="match status" value="1"/>
</dbReference>
<sequence>MRTKFGFALGFSHPVLQVVLLLFTTIISSSSSESTLPQIYGDVAPAPAPAGTFFATDPSEVAVLRAIPAISWAAAAANDPCSPPSTWPGVTCVLRNQSSLPAAYHVSGIELSRDTPQALSILLSVASQLGYLQSLRVTRTTSSSPSFSISIPESIGQVQQLRHLDLSENGLHLGGPIPGQLGSLSKLRLLGLAGNQLTGSIPEELCTISSLKYLDLSRNQLQGPVPACLGNSSSLRVLDLGSNRLRSRIPAELGQLSSLLYLNLENNRLQGEVPESLGSLRSLQTLRCGRNMLEGALPRQLGQARSLQVLDFSLNSDIAGSIPASLGSLSDIVELSLFSMGLNGTIPSELGKLRNLSALRLHSNSISGSIPGSFSELSSLKVLQLQGNQLSGSLPSRHLFFQADDVFANTSVGYFVGNPTCSASSASWAISLSGSTASSRIISTNSSTSGIDSRFVEATQELYTTARVGGDSIAYYGRCLKPGSYAVELHFIELENYTVDSPGRRVFDVFLQEQRVHEKLDVFRVAGGPFVPLVLKFQARVGEESSTLKLELRGTGSWNTSGAAGSYHGPTISAIRVYANTTSSLGISGNTSSSRMARELWAILGTSIGILAIHSISIDHIHQSLSNSNAAALATFEFSELEEATQRFSSDNLLGQGAYGRVYKGFLPDGKIVAIKQLVHRTPTCQRWFYHELQVISSVRHRNLVPLIGCCIDRGFPLLVCEFMPNGSLQAALFGRDSGIFLDWERRLQIALDVARGLQYLHEDCAKVRIIHRDVKPGNILLDEEMRAHISDFGLAKLIAHHEEAEVVVSSVMGTRGYLAPEYVINGQLSEKVDVYSYGIVLLELVSGRRGMQSSVNVGAPEPVSIDEWAWEALGSNKIEAMADPRFGRKYSIDVMVRIVQIAMWCTQGLPEQRPSMGQVVAMLVGQLGVPELPSERISWEEFKSVLEFGVKIGGATTSSIWETMDGSYQTANEETLPDVREEEEVKKEDRSLSIVAPPPSEELVAGNTVSSS</sequence>
<evidence type="ECO:0000256" key="13">
    <source>
        <dbReference type="ARBA" id="ARBA00023180"/>
    </source>
</evidence>
<dbReference type="PANTHER" id="PTHR27000">
    <property type="entry name" value="LEUCINE-RICH REPEAT RECEPTOR-LIKE PROTEIN KINASE FAMILY PROTEIN-RELATED"/>
    <property type="match status" value="1"/>
</dbReference>
<protein>
    <recommendedName>
        <fullName evidence="17">Protein kinase domain-containing protein</fullName>
    </recommendedName>
</protein>
<dbReference type="InterPro" id="IPR003591">
    <property type="entry name" value="Leu-rich_rpt_typical-subtyp"/>
</dbReference>
<dbReference type="SUPFAM" id="SSF52058">
    <property type="entry name" value="L domain-like"/>
    <property type="match status" value="1"/>
</dbReference>
<feature type="chain" id="PRO_5003121443" description="Protein kinase domain-containing protein" evidence="16">
    <location>
        <begin position="33"/>
        <end position="1013"/>
    </location>
</feature>
<feature type="region of interest" description="Disordered" evidence="15">
    <location>
        <begin position="968"/>
        <end position="1013"/>
    </location>
</feature>
<dbReference type="GO" id="GO:0016020">
    <property type="term" value="C:membrane"/>
    <property type="evidence" value="ECO:0007669"/>
    <property type="project" value="UniProtKB-SubCell"/>
</dbReference>
<evidence type="ECO:0000256" key="16">
    <source>
        <dbReference type="SAM" id="SignalP"/>
    </source>
</evidence>
<feature type="domain" description="Protein kinase" evidence="17">
    <location>
        <begin position="648"/>
        <end position="933"/>
    </location>
</feature>
<evidence type="ECO:0000256" key="3">
    <source>
        <dbReference type="ARBA" id="ARBA00022679"/>
    </source>
</evidence>
<evidence type="ECO:0000259" key="17">
    <source>
        <dbReference type="PROSITE" id="PS50011"/>
    </source>
</evidence>
<keyword evidence="5 16" id="KW-0732">Signal</keyword>
<dbReference type="GO" id="GO:0004672">
    <property type="term" value="F:protein kinase activity"/>
    <property type="evidence" value="ECO:0000318"/>
    <property type="project" value="GO_Central"/>
</dbReference>
<evidence type="ECO:0000313" key="19">
    <source>
        <dbReference type="Proteomes" id="UP000001514"/>
    </source>
</evidence>
<dbReference type="eggNOG" id="KOG1187">
    <property type="taxonomic scope" value="Eukaryota"/>
</dbReference>
<dbReference type="FunFam" id="3.30.200.20:FF:000162">
    <property type="entry name" value="Adenine nucleotide alpha hydrolase-like domain kinase"/>
    <property type="match status" value="1"/>
</dbReference>